<name>A0A5N6Y5A5_9EURO</name>
<reference evidence="1" key="1">
    <citation type="submission" date="2019-04" db="EMBL/GenBank/DDBJ databases">
        <title>Friends and foes A comparative genomics study of 23 Aspergillus species from section Flavi.</title>
        <authorList>
            <consortium name="DOE Joint Genome Institute"/>
            <person name="Kjaerbolling I."/>
            <person name="Vesth T."/>
            <person name="Frisvad J.C."/>
            <person name="Nybo J.L."/>
            <person name="Theobald S."/>
            <person name="Kildgaard S."/>
            <person name="Isbrandt T."/>
            <person name="Kuo A."/>
            <person name="Sato A."/>
            <person name="Lyhne E.K."/>
            <person name="Kogle M.E."/>
            <person name="Wiebenga A."/>
            <person name="Kun R.S."/>
            <person name="Lubbers R.J."/>
            <person name="Makela M.R."/>
            <person name="Barry K."/>
            <person name="Chovatia M."/>
            <person name="Clum A."/>
            <person name="Daum C."/>
            <person name="Haridas S."/>
            <person name="He G."/>
            <person name="LaButti K."/>
            <person name="Lipzen A."/>
            <person name="Mondo S."/>
            <person name="Riley R."/>
            <person name="Salamov A."/>
            <person name="Simmons B.A."/>
            <person name="Magnuson J.K."/>
            <person name="Henrissat B."/>
            <person name="Mortensen U.H."/>
            <person name="Larsen T.O."/>
            <person name="Devries R.P."/>
            <person name="Grigoriev I.V."/>
            <person name="Machida M."/>
            <person name="Baker S.E."/>
            <person name="Andersen M.R."/>
        </authorList>
    </citation>
    <scope>NUCLEOTIDE SEQUENCE</scope>
    <source>
        <strain evidence="1">CBS 117612</strain>
    </source>
</reference>
<proteinExistence type="predicted"/>
<organism evidence="1">
    <name type="scientific">Aspergillus arachidicola</name>
    <dbReference type="NCBI Taxonomy" id="656916"/>
    <lineage>
        <taxon>Eukaryota</taxon>
        <taxon>Fungi</taxon>
        <taxon>Dikarya</taxon>
        <taxon>Ascomycota</taxon>
        <taxon>Pezizomycotina</taxon>
        <taxon>Eurotiomycetes</taxon>
        <taxon>Eurotiomycetidae</taxon>
        <taxon>Eurotiales</taxon>
        <taxon>Aspergillaceae</taxon>
        <taxon>Aspergillus</taxon>
        <taxon>Aspergillus subgen. Circumdati</taxon>
    </lineage>
</organism>
<dbReference type="Proteomes" id="UP000325558">
    <property type="component" value="Unassembled WGS sequence"/>
</dbReference>
<protein>
    <submittedName>
        <fullName evidence="1">Uncharacterized protein</fullName>
    </submittedName>
</protein>
<dbReference type="AlphaFoldDB" id="A0A5N6Y5A5"/>
<sequence length="74" mass="8417">MWRPYGGRRLILGLRICSEPTTGVFSRSAKPPLVGNFRSFFNSLHIVPLLHYHDRTLKTTLPHSKLTALITNTN</sequence>
<gene>
    <name evidence="1" type="ORF">BDV24DRAFT_134466</name>
</gene>
<dbReference type="EMBL" id="ML737151">
    <property type="protein sequence ID" value="KAE8340023.1"/>
    <property type="molecule type" value="Genomic_DNA"/>
</dbReference>
<evidence type="ECO:0000313" key="1">
    <source>
        <dbReference type="EMBL" id="KAE8340023.1"/>
    </source>
</evidence>
<accession>A0A5N6Y5A5</accession>